<dbReference type="EMBL" id="JAVDYD010000001">
    <property type="protein sequence ID" value="MDR7338014.1"/>
    <property type="molecule type" value="Genomic_DNA"/>
</dbReference>
<keyword evidence="2" id="KW-1185">Reference proteome</keyword>
<protein>
    <submittedName>
        <fullName evidence="1">Uncharacterized protein</fullName>
    </submittedName>
</protein>
<reference evidence="1 2" key="1">
    <citation type="submission" date="2023-07" db="EMBL/GenBank/DDBJ databases">
        <title>Sequencing the genomes of 1000 actinobacteria strains.</title>
        <authorList>
            <person name="Klenk H.-P."/>
        </authorList>
    </citation>
    <scope>NUCLEOTIDE SEQUENCE [LARGE SCALE GENOMIC DNA]</scope>
    <source>
        <strain evidence="1 2">DSM 44724</strain>
    </source>
</reference>
<dbReference type="Proteomes" id="UP001183604">
    <property type="component" value="Unassembled WGS sequence"/>
</dbReference>
<evidence type="ECO:0000313" key="2">
    <source>
        <dbReference type="Proteomes" id="UP001183604"/>
    </source>
</evidence>
<proteinExistence type="predicted"/>
<gene>
    <name evidence="1" type="ORF">J2S69_001733</name>
</gene>
<evidence type="ECO:0000313" key="1">
    <source>
        <dbReference type="EMBL" id="MDR7338014.1"/>
    </source>
</evidence>
<organism evidence="1 2">
    <name type="scientific">Glycomyces lechevalierae</name>
    <dbReference type="NCBI Taxonomy" id="256034"/>
    <lineage>
        <taxon>Bacteria</taxon>
        <taxon>Bacillati</taxon>
        <taxon>Actinomycetota</taxon>
        <taxon>Actinomycetes</taxon>
        <taxon>Glycomycetales</taxon>
        <taxon>Glycomycetaceae</taxon>
        <taxon>Glycomyces</taxon>
    </lineage>
</organism>
<accession>A0ABU2ALD9</accession>
<comment type="caution">
    <text evidence="1">The sequence shown here is derived from an EMBL/GenBank/DDBJ whole genome shotgun (WGS) entry which is preliminary data.</text>
</comment>
<name>A0ABU2ALD9_9ACTN</name>
<sequence>MLWLVRGHLTCGLQNRGLQVPVLSLLQIEKGPDLMVRAYCLVL</sequence>